<evidence type="ECO:0000256" key="3">
    <source>
        <dbReference type="ARBA" id="ARBA00022692"/>
    </source>
</evidence>
<dbReference type="GO" id="GO:0030424">
    <property type="term" value="C:axon"/>
    <property type="evidence" value="ECO:0007669"/>
    <property type="project" value="TreeGrafter"/>
</dbReference>
<comment type="function">
    <text evidence="8">Gustatory receptor which mediates acceptance or avoidance behavior, depending on its substrates.</text>
</comment>
<dbReference type="PANTHER" id="PTHR21143:SF134">
    <property type="entry name" value="GUSTATORY RECEPTOR"/>
    <property type="match status" value="1"/>
</dbReference>
<evidence type="ECO:0000256" key="6">
    <source>
        <dbReference type="ARBA" id="ARBA00023170"/>
    </source>
</evidence>
<feature type="transmembrane region" description="Helical" evidence="8">
    <location>
        <begin position="316"/>
        <end position="335"/>
    </location>
</feature>
<gene>
    <name evidence="9" type="ORF">L9F63_009817</name>
</gene>
<feature type="non-terminal residue" evidence="9">
    <location>
        <position position="447"/>
    </location>
</feature>
<dbReference type="PANTHER" id="PTHR21143">
    <property type="entry name" value="INVERTEBRATE GUSTATORY RECEPTOR"/>
    <property type="match status" value="1"/>
</dbReference>
<feature type="transmembrane region" description="Helical" evidence="8">
    <location>
        <begin position="16"/>
        <end position="37"/>
    </location>
</feature>
<keyword evidence="7 8" id="KW-0807">Transducer</keyword>
<feature type="transmembrane region" description="Helical" evidence="8">
    <location>
        <begin position="189"/>
        <end position="208"/>
    </location>
</feature>
<dbReference type="GO" id="GO:0043025">
    <property type="term" value="C:neuronal cell body"/>
    <property type="evidence" value="ECO:0007669"/>
    <property type="project" value="TreeGrafter"/>
</dbReference>
<keyword evidence="5 8" id="KW-0472">Membrane</keyword>
<dbReference type="GO" id="GO:0050909">
    <property type="term" value="P:sensory perception of taste"/>
    <property type="evidence" value="ECO:0007669"/>
    <property type="project" value="InterPro"/>
</dbReference>
<evidence type="ECO:0000256" key="8">
    <source>
        <dbReference type="RuleBase" id="RU363108"/>
    </source>
</evidence>
<evidence type="ECO:0000256" key="4">
    <source>
        <dbReference type="ARBA" id="ARBA00022989"/>
    </source>
</evidence>
<reference evidence="9" key="1">
    <citation type="journal article" date="2023" name="IScience">
        <title>Live-bearing cockroach genome reveals convergent evolutionary mechanisms linked to viviparity in insects and beyond.</title>
        <authorList>
            <person name="Fouks B."/>
            <person name="Harrison M.C."/>
            <person name="Mikhailova A.A."/>
            <person name="Marchal E."/>
            <person name="English S."/>
            <person name="Carruthers M."/>
            <person name="Jennings E.C."/>
            <person name="Chiamaka E.L."/>
            <person name="Frigard R.A."/>
            <person name="Pippel M."/>
            <person name="Attardo G.M."/>
            <person name="Benoit J.B."/>
            <person name="Bornberg-Bauer E."/>
            <person name="Tobe S.S."/>
        </authorList>
    </citation>
    <scope>NUCLEOTIDE SEQUENCE</scope>
    <source>
        <strain evidence="9">Stay&amp;Tobe</strain>
    </source>
</reference>
<comment type="caution">
    <text evidence="8">Lacks conserved residue(s) required for the propagation of feature annotation.</text>
</comment>
<dbReference type="GO" id="GO:0030425">
    <property type="term" value="C:dendrite"/>
    <property type="evidence" value="ECO:0007669"/>
    <property type="project" value="TreeGrafter"/>
</dbReference>
<dbReference type="EMBL" id="JASPKZ010000465">
    <property type="protein sequence ID" value="KAJ9599870.1"/>
    <property type="molecule type" value="Genomic_DNA"/>
</dbReference>
<dbReference type="InterPro" id="IPR013604">
    <property type="entry name" value="7TM_chemorcpt"/>
</dbReference>
<dbReference type="Pfam" id="PF08395">
    <property type="entry name" value="7tm_7"/>
    <property type="match status" value="1"/>
</dbReference>
<organism evidence="9 10">
    <name type="scientific">Diploptera punctata</name>
    <name type="common">Pacific beetle cockroach</name>
    <dbReference type="NCBI Taxonomy" id="6984"/>
    <lineage>
        <taxon>Eukaryota</taxon>
        <taxon>Metazoa</taxon>
        <taxon>Ecdysozoa</taxon>
        <taxon>Arthropoda</taxon>
        <taxon>Hexapoda</taxon>
        <taxon>Insecta</taxon>
        <taxon>Pterygota</taxon>
        <taxon>Neoptera</taxon>
        <taxon>Polyneoptera</taxon>
        <taxon>Dictyoptera</taxon>
        <taxon>Blattodea</taxon>
        <taxon>Blaberoidea</taxon>
        <taxon>Blaberidae</taxon>
        <taxon>Diplopterinae</taxon>
        <taxon>Diploptera</taxon>
    </lineage>
</organism>
<protein>
    <recommendedName>
        <fullName evidence="8">Gustatory receptor</fullName>
    </recommendedName>
</protein>
<dbReference type="GO" id="GO:0005886">
    <property type="term" value="C:plasma membrane"/>
    <property type="evidence" value="ECO:0007669"/>
    <property type="project" value="UniProtKB-SubCell"/>
</dbReference>
<evidence type="ECO:0000313" key="9">
    <source>
        <dbReference type="EMBL" id="KAJ9599870.1"/>
    </source>
</evidence>
<dbReference type="GO" id="GO:0008049">
    <property type="term" value="P:male courtship behavior"/>
    <property type="evidence" value="ECO:0007669"/>
    <property type="project" value="TreeGrafter"/>
</dbReference>
<dbReference type="GO" id="GO:0007635">
    <property type="term" value="P:chemosensory behavior"/>
    <property type="evidence" value="ECO:0007669"/>
    <property type="project" value="TreeGrafter"/>
</dbReference>
<sequence>MLTGSFANMKKNKRLLYIYSIFIPLNFAFKAICLNLLQERRGNENKHKSLKYLISSYNLINISLLIIIISSAVSFLFVNFYAYQTTQLHRIEHIHILQFSFTITTSVTSLIISCIKFHKHIQKMLIILLELDALLKIPEIFYKNIVKLIKTLTILFVILYVILTGTDMSSCRFSDQIAVCLIFDATIDYAVFAHLLTAVLYITFIFVVKGRFEMLNNYIMSDKIFNAYSKIMAYEKLGIIYINKANCNTGLLIKEDINEFHASLEQGNCNNHIFIKTFHELEYFKKQKMHYQILRIVHESLCNIVDSINTIFGFQIFLFILTSFTEITSNLYYTVCYAINQANMEFDKVIVLINILIWVIMYFTFLFITTGICNLTVINVNKTIIFLQRLLLIPEIHPGISAEIQLFLQQAINRKVRFTAFDFFTVNFKLMSSIVGGITTLLVMLVQ</sequence>
<dbReference type="GO" id="GO:0007165">
    <property type="term" value="P:signal transduction"/>
    <property type="evidence" value="ECO:0007669"/>
    <property type="project" value="UniProtKB-KW"/>
</dbReference>
<reference evidence="9" key="2">
    <citation type="submission" date="2023-05" db="EMBL/GenBank/DDBJ databases">
        <authorList>
            <person name="Fouks B."/>
        </authorList>
    </citation>
    <scope>NUCLEOTIDE SEQUENCE</scope>
    <source>
        <strain evidence="9">Stay&amp;Tobe</strain>
        <tissue evidence="9">Testes</tissue>
    </source>
</reference>
<dbReference type="Proteomes" id="UP001233999">
    <property type="component" value="Unassembled WGS sequence"/>
</dbReference>
<evidence type="ECO:0000256" key="2">
    <source>
        <dbReference type="ARBA" id="ARBA00022475"/>
    </source>
</evidence>
<keyword evidence="6 8" id="KW-0675">Receptor</keyword>
<comment type="subcellular location">
    <subcellularLocation>
        <location evidence="1 8">Cell membrane</location>
        <topology evidence="1 8">Multi-pass membrane protein</topology>
    </subcellularLocation>
</comment>
<evidence type="ECO:0000256" key="1">
    <source>
        <dbReference type="ARBA" id="ARBA00004651"/>
    </source>
</evidence>
<feature type="transmembrane region" description="Helical" evidence="8">
    <location>
        <begin position="428"/>
        <end position="446"/>
    </location>
</feature>
<comment type="similarity">
    <text evidence="8">Belongs to the insect chemoreceptor superfamily. Gustatory receptor (GR) family.</text>
</comment>
<dbReference type="AlphaFoldDB" id="A0AAD8AIS1"/>
<evidence type="ECO:0000256" key="5">
    <source>
        <dbReference type="ARBA" id="ARBA00023136"/>
    </source>
</evidence>
<keyword evidence="10" id="KW-1185">Reference proteome</keyword>
<feature type="transmembrane region" description="Helical" evidence="8">
    <location>
        <begin position="94"/>
        <end position="115"/>
    </location>
</feature>
<accession>A0AAD8AIS1</accession>
<feature type="transmembrane region" description="Helical" evidence="8">
    <location>
        <begin position="145"/>
        <end position="163"/>
    </location>
</feature>
<keyword evidence="2 8" id="KW-1003">Cell membrane</keyword>
<feature type="transmembrane region" description="Helical" evidence="8">
    <location>
        <begin position="58"/>
        <end position="82"/>
    </location>
</feature>
<comment type="caution">
    <text evidence="9">The sequence shown here is derived from an EMBL/GenBank/DDBJ whole genome shotgun (WGS) entry which is preliminary data.</text>
</comment>
<name>A0AAD8AIS1_DIPPU</name>
<feature type="transmembrane region" description="Helical" evidence="8">
    <location>
        <begin position="355"/>
        <end position="378"/>
    </location>
</feature>
<keyword evidence="4 8" id="KW-1133">Transmembrane helix</keyword>
<keyword evidence="3 8" id="KW-0812">Transmembrane</keyword>
<evidence type="ECO:0000313" key="10">
    <source>
        <dbReference type="Proteomes" id="UP001233999"/>
    </source>
</evidence>
<evidence type="ECO:0000256" key="7">
    <source>
        <dbReference type="ARBA" id="ARBA00023224"/>
    </source>
</evidence>
<proteinExistence type="inferred from homology"/>